<sequence length="174" mass="19713">MNFISVIDQKFSIWIKTYLHSQRLSWVLSRINKGEMFALILVPLMFISPLYKPVYISLPVVLIFTYGTDRLVLSLKKYFSRKRPLVSVMGKNDSNPDMKHSFPSAHSANSAVVATILVFGFGETVWFYFFSVFAGVGRLLTLHHFLSDIVGGWIIGFLIGLLGVGALVFLRLYL</sequence>
<keyword evidence="5 7" id="KW-1133">Transmembrane helix</keyword>
<comment type="caution">
    <text evidence="9">The sequence shown here is derived from an EMBL/GenBank/DDBJ whole genome shotgun (WGS) entry which is preliminary data.</text>
</comment>
<evidence type="ECO:0000256" key="5">
    <source>
        <dbReference type="ARBA" id="ARBA00022989"/>
    </source>
</evidence>
<evidence type="ECO:0000313" key="9">
    <source>
        <dbReference type="EMBL" id="TGN11183.1"/>
    </source>
</evidence>
<dbReference type="Proteomes" id="UP000298264">
    <property type="component" value="Unassembled WGS sequence"/>
</dbReference>
<dbReference type="RefSeq" id="WP_135763936.1">
    <property type="nucleotide sequence ID" value="NZ_RQHV01000042.1"/>
</dbReference>
<dbReference type="InterPro" id="IPR000326">
    <property type="entry name" value="PAP2/HPO"/>
</dbReference>
<dbReference type="PANTHER" id="PTHR14969">
    <property type="entry name" value="SPHINGOSINE-1-PHOSPHATE PHOSPHOHYDROLASE"/>
    <property type="match status" value="1"/>
</dbReference>
<dbReference type="SUPFAM" id="SSF48317">
    <property type="entry name" value="Acid phosphatase/Vanadium-dependent haloperoxidase"/>
    <property type="match status" value="1"/>
</dbReference>
<feature type="transmembrane region" description="Helical" evidence="7">
    <location>
        <begin position="108"/>
        <end position="129"/>
    </location>
</feature>
<evidence type="ECO:0000256" key="3">
    <source>
        <dbReference type="ARBA" id="ARBA00022692"/>
    </source>
</evidence>
<comment type="subcellular location">
    <subcellularLocation>
        <location evidence="1">Cell membrane</location>
        <topology evidence="1">Multi-pass membrane protein</topology>
    </subcellularLocation>
</comment>
<dbReference type="Gene3D" id="1.20.144.10">
    <property type="entry name" value="Phosphatidic acid phosphatase type 2/haloperoxidase"/>
    <property type="match status" value="1"/>
</dbReference>
<gene>
    <name evidence="9" type="ORF">EHS11_08515</name>
</gene>
<dbReference type="SMART" id="SM00014">
    <property type="entry name" value="acidPPc"/>
    <property type="match status" value="1"/>
</dbReference>
<organism evidence="9 10">
    <name type="scientific">Leptospira ilyithenensis</name>
    <dbReference type="NCBI Taxonomy" id="2484901"/>
    <lineage>
        <taxon>Bacteria</taxon>
        <taxon>Pseudomonadati</taxon>
        <taxon>Spirochaetota</taxon>
        <taxon>Spirochaetia</taxon>
        <taxon>Leptospirales</taxon>
        <taxon>Leptospiraceae</taxon>
        <taxon>Leptospira</taxon>
    </lineage>
</organism>
<keyword evidence="10" id="KW-1185">Reference proteome</keyword>
<feature type="transmembrane region" description="Helical" evidence="7">
    <location>
        <begin position="31"/>
        <end position="48"/>
    </location>
</feature>
<dbReference type="GO" id="GO:0016787">
    <property type="term" value="F:hydrolase activity"/>
    <property type="evidence" value="ECO:0007669"/>
    <property type="project" value="UniProtKB-KW"/>
</dbReference>
<dbReference type="InterPro" id="IPR036938">
    <property type="entry name" value="PAP2/HPO_sf"/>
</dbReference>
<evidence type="ECO:0000256" key="7">
    <source>
        <dbReference type="SAM" id="Phobius"/>
    </source>
</evidence>
<evidence type="ECO:0000256" key="2">
    <source>
        <dbReference type="ARBA" id="ARBA00022475"/>
    </source>
</evidence>
<keyword evidence="2" id="KW-1003">Cell membrane</keyword>
<evidence type="ECO:0000256" key="1">
    <source>
        <dbReference type="ARBA" id="ARBA00004651"/>
    </source>
</evidence>
<dbReference type="GO" id="GO:0005886">
    <property type="term" value="C:plasma membrane"/>
    <property type="evidence" value="ECO:0007669"/>
    <property type="project" value="UniProtKB-SubCell"/>
</dbReference>
<name>A0A4R9LRM5_9LEPT</name>
<keyword evidence="3 7" id="KW-0812">Transmembrane</keyword>
<evidence type="ECO:0000313" key="10">
    <source>
        <dbReference type="Proteomes" id="UP000298264"/>
    </source>
</evidence>
<evidence type="ECO:0000256" key="6">
    <source>
        <dbReference type="ARBA" id="ARBA00023136"/>
    </source>
</evidence>
<dbReference type="EMBL" id="RQHV01000042">
    <property type="protein sequence ID" value="TGN11183.1"/>
    <property type="molecule type" value="Genomic_DNA"/>
</dbReference>
<protein>
    <submittedName>
        <fullName evidence="9">Phosphatase PAP2 family protein</fullName>
    </submittedName>
</protein>
<feature type="domain" description="Phosphatidic acid phosphatase type 2/haloperoxidase" evidence="8">
    <location>
        <begin position="58"/>
        <end position="164"/>
    </location>
</feature>
<dbReference type="Pfam" id="PF01569">
    <property type="entry name" value="PAP2"/>
    <property type="match status" value="1"/>
</dbReference>
<keyword evidence="4" id="KW-0378">Hydrolase</keyword>
<keyword evidence="6 7" id="KW-0472">Membrane</keyword>
<feature type="transmembrane region" description="Helical" evidence="7">
    <location>
        <begin position="149"/>
        <end position="173"/>
    </location>
</feature>
<reference evidence="9" key="1">
    <citation type="journal article" date="2019" name="PLoS Negl. Trop. Dis.">
        <title>Revisiting the worldwide diversity of Leptospira species in the environment.</title>
        <authorList>
            <person name="Vincent A.T."/>
            <person name="Schiettekatte O."/>
            <person name="Bourhy P."/>
            <person name="Veyrier F.J."/>
            <person name="Picardeau M."/>
        </authorList>
    </citation>
    <scope>NUCLEOTIDE SEQUENCE [LARGE SCALE GENOMIC DNA]</scope>
    <source>
        <strain evidence="9">201400974</strain>
    </source>
</reference>
<evidence type="ECO:0000259" key="8">
    <source>
        <dbReference type="SMART" id="SM00014"/>
    </source>
</evidence>
<proteinExistence type="predicted"/>
<dbReference type="AlphaFoldDB" id="A0A4R9LRM5"/>
<dbReference type="PANTHER" id="PTHR14969:SF62">
    <property type="entry name" value="DECAPRENYLPHOSPHORYL-5-PHOSPHORIBOSE PHOSPHATASE RV3807C-RELATED"/>
    <property type="match status" value="1"/>
</dbReference>
<accession>A0A4R9LRM5</accession>
<feature type="transmembrane region" description="Helical" evidence="7">
    <location>
        <begin position="54"/>
        <end position="73"/>
    </location>
</feature>
<dbReference type="OrthoDB" id="9801622at2"/>
<evidence type="ECO:0000256" key="4">
    <source>
        <dbReference type="ARBA" id="ARBA00022801"/>
    </source>
</evidence>